<dbReference type="Proteomes" id="UP000467841">
    <property type="component" value="Unassembled WGS sequence"/>
</dbReference>
<proteinExistence type="predicted"/>
<evidence type="ECO:0000313" key="2">
    <source>
        <dbReference type="EMBL" id="CAA7046060.1"/>
    </source>
</evidence>
<keyword evidence="3" id="KW-1185">Reference proteome</keyword>
<accession>A0A6D2JPY9</accession>
<dbReference type="OrthoDB" id="685164at2759"/>
<dbReference type="InterPro" id="IPR002156">
    <property type="entry name" value="RNaseH_domain"/>
</dbReference>
<comment type="caution">
    <text evidence="2">The sequence shown here is derived from an EMBL/GenBank/DDBJ whole genome shotgun (WGS) entry which is preliminary data.</text>
</comment>
<dbReference type="EMBL" id="CACVBM020001337">
    <property type="protein sequence ID" value="CAA7046060.1"/>
    <property type="molecule type" value="Genomic_DNA"/>
</dbReference>
<gene>
    <name evidence="2" type="ORF">MERR_LOCUS33295</name>
</gene>
<evidence type="ECO:0000259" key="1">
    <source>
        <dbReference type="Pfam" id="PF13456"/>
    </source>
</evidence>
<dbReference type="GO" id="GO:0004523">
    <property type="term" value="F:RNA-DNA hybrid ribonuclease activity"/>
    <property type="evidence" value="ECO:0007669"/>
    <property type="project" value="InterPro"/>
</dbReference>
<dbReference type="Pfam" id="PF13456">
    <property type="entry name" value="RVT_3"/>
    <property type="match status" value="1"/>
</dbReference>
<dbReference type="InterPro" id="IPR044730">
    <property type="entry name" value="RNase_H-like_dom_plant"/>
</dbReference>
<dbReference type="CDD" id="cd06222">
    <property type="entry name" value="RNase_H_like"/>
    <property type="match status" value="1"/>
</dbReference>
<dbReference type="InterPro" id="IPR036397">
    <property type="entry name" value="RNaseH_sf"/>
</dbReference>
<dbReference type="PANTHER" id="PTHR34146:SF3">
    <property type="entry name" value="POLYNUCLEOTIDYL TRANSFERASE, RIBONUCLEASE H-LIKE SUPERFAMILY PROTEIN"/>
    <property type="match status" value="1"/>
</dbReference>
<protein>
    <recommendedName>
        <fullName evidence="1">RNase H type-1 domain-containing protein</fullName>
    </recommendedName>
</protein>
<dbReference type="Gene3D" id="3.30.420.10">
    <property type="entry name" value="Ribonuclease H-like superfamily/Ribonuclease H"/>
    <property type="match status" value="1"/>
</dbReference>
<sequence length="377" mass="42899">MHWLAWKKLCRHKREGGLGFRTIEDFNTALLAKQLWRLMDYPDSLFAKSIISARSLVNKGLIKRVGSGSSISVWYDPWISDSRPRSAICIGVNYYPHLRVSELINTQTSTWNLPLLQQLFESTEVARITGITISTGLKPDRTGWMFTQTGRYTVKSGYKVLQEFPDVEGTPVFGPDTRRLQAQSWKARNYKVFSNTDQDPREVLDSAITEARAWAAAQPAGEMDNVRIDISATQPPCGEWCQIDGAWKESETRAGLGWYNLDPESGSVLVGACNLRRGLSPLQTELEALVWAMQIMLVYNKRRMQFQTDCTELVKMVSTPTAWPAFETLLEEVEKCKRRFEAFSIIHIPRTTNTKADKLARSARDQPYDVYYVNIAP</sequence>
<dbReference type="InterPro" id="IPR012337">
    <property type="entry name" value="RNaseH-like_sf"/>
</dbReference>
<dbReference type="AlphaFoldDB" id="A0A6D2JPY9"/>
<evidence type="ECO:0000313" key="3">
    <source>
        <dbReference type="Proteomes" id="UP000467841"/>
    </source>
</evidence>
<name>A0A6D2JPY9_9BRAS</name>
<organism evidence="2 3">
    <name type="scientific">Microthlaspi erraticum</name>
    <dbReference type="NCBI Taxonomy" id="1685480"/>
    <lineage>
        <taxon>Eukaryota</taxon>
        <taxon>Viridiplantae</taxon>
        <taxon>Streptophyta</taxon>
        <taxon>Embryophyta</taxon>
        <taxon>Tracheophyta</taxon>
        <taxon>Spermatophyta</taxon>
        <taxon>Magnoliopsida</taxon>
        <taxon>eudicotyledons</taxon>
        <taxon>Gunneridae</taxon>
        <taxon>Pentapetalae</taxon>
        <taxon>rosids</taxon>
        <taxon>malvids</taxon>
        <taxon>Brassicales</taxon>
        <taxon>Brassicaceae</taxon>
        <taxon>Coluteocarpeae</taxon>
        <taxon>Microthlaspi</taxon>
    </lineage>
</organism>
<dbReference type="GO" id="GO:0003676">
    <property type="term" value="F:nucleic acid binding"/>
    <property type="evidence" value="ECO:0007669"/>
    <property type="project" value="InterPro"/>
</dbReference>
<reference evidence="2" key="1">
    <citation type="submission" date="2020-01" db="EMBL/GenBank/DDBJ databases">
        <authorList>
            <person name="Mishra B."/>
        </authorList>
    </citation>
    <scope>NUCLEOTIDE SEQUENCE [LARGE SCALE GENOMIC DNA]</scope>
</reference>
<dbReference type="SUPFAM" id="SSF53098">
    <property type="entry name" value="Ribonuclease H-like"/>
    <property type="match status" value="1"/>
</dbReference>
<feature type="domain" description="RNase H type-1" evidence="1">
    <location>
        <begin position="243"/>
        <end position="363"/>
    </location>
</feature>
<dbReference type="PANTHER" id="PTHR34146">
    <property type="entry name" value="POLYNUCLEOTIDYL TRANSFERASE, RIBONUCLEASE H-LIKE SUPERFAMILY PROTEIN-RELATED"/>
    <property type="match status" value="1"/>
</dbReference>